<dbReference type="Proteomes" id="UP000001302">
    <property type="component" value="Chromosome"/>
</dbReference>
<dbReference type="SUPFAM" id="SSF47323">
    <property type="entry name" value="Anticodon-binding domain of a subclass of class I aminoacyl-tRNA synthetases"/>
    <property type="match status" value="1"/>
</dbReference>
<dbReference type="GO" id="GO:0008270">
    <property type="term" value="F:zinc ion binding"/>
    <property type="evidence" value="ECO:0007669"/>
    <property type="project" value="UniProtKB-UniRule"/>
</dbReference>
<dbReference type="GO" id="GO:0005829">
    <property type="term" value="C:cytosol"/>
    <property type="evidence" value="ECO:0007669"/>
    <property type="project" value="TreeGrafter"/>
</dbReference>
<dbReference type="PRINTS" id="PR00984">
    <property type="entry name" value="TRNASYNTHILE"/>
</dbReference>
<evidence type="ECO:0000259" key="14">
    <source>
        <dbReference type="Pfam" id="PF06827"/>
    </source>
</evidence>
<dbReference type="EMBL" id="CP002156">
    <property type="protein sequence ID" value="ADM08619.1"/>
    <property type="molecule type" value="Genomic_DNA"/>
</dbReference>
<proteinExistence type="inferred from homology"/>
<dbReference type="Pfam" id="PF08264">
    <property type="entry name" value="Anticodon_1"/>
    <property type="match status" value="1"/>
</dbReference>
<dbReference type="KEGG" id="pbr:PB2503_02712"/>
<sequence length="962" mass="107954">MADDKAPDGPDYRSTLFLPETDFPMRAGLPKREPKTIEDWAVKDLYRQIRQESAGRPPFVLHDGPPYANGHIHMGTAFNKVLKDFVVRSRQMLGYDANYVPGWDCHGLPIEWKVEEDFAAKGRKKKDVPPTEFRKACRAFAERWLSVQRAEFRRLGIEGDWDDPYLTMNYATEAGTISQFLDFVERGLVYRGSKPVMWSPVEQTALAEAEIEYHDHQSTMIWVRFSFKPGQAPEGLEDASVLIWTTTPWTIPANRAVCYGPSLSYGAYRVDKVRDDLDFTPWTKAGEVYCLADNLSETVRDAGFIEQWTRIADIPSKSLEGRFLRHPLDGYAGGYSFDVPLLSGDHVTDEAGTGFVHTAPGHGQEDYFAWLGHGYSLDDIPYTVGPDGAYTNEAPGFEGEKVLVTEGKKKGKDGGANAKVISALMEHGKLFGRARLQHSYPHSWRSKAPVIYRNTPQWFIRMGGEGEGGLRDLALKAIEETAFYPEAGRRRIGAMVRGRPDWLISRQRNWGNPLTLYVHKETGEPLVDKAVNERILSAIRERGADAWFDTPDETFLGTDYRPEDFEKVTDILDVWFDSGSTHATVLEAREDLRWPADLYLEGSDQHRGWFQSSLLIGCGLRERAPFDGILTHGFVLDAKGYKMSKSLGNTVAPEDIVKKYGADILRIWVASSDYSEDVRIGDEIIGSAVDAYRKLRNTLRYALAALKGFEAAEKTPYADLDELERYILARVSEVHAEVVAGYSAFDFNAAWRAVTEFASMDLSAFYFDIRKDCLYCDDPSLVKRRGVRTVMSIVLDYLLKWMAPIMPFTTEEAFHSRYPAVDGSIHLGMFTEPDAQWADMPLLDRWAKIRRVRRVITGSIEAARRDDRLGASLEAKPLVFIEDPDLRGAVADVDWAEVAITSSAELAEGAAPDAAYRLPEIPGVAVVVDLASGKKCARCWRVLDEVADETGLCRRCAAVVSA</sequence>
<dbReference type="EC" id="6.1.1.5" evidence="12"/>
<evidence type="ECO:0000256" key="3">
    <source>
        <dbReference type="ARBA" id="ARBA00022598"/>
    </source>
</evidence>
<dbReference type="InterPro" id="IPR010663">
    <property type="entry name" value="Znf_FPG/IleRS"/>
</dbReference>
<comment type="subunit">
    <text evidence="12">Monomer.</text>
</comment>
<comment type="domain">
    <text evidence="12">IleRS has two distinct active sites: one for aminoacylation and one for editing. The misactivated valine is translocated from the active site to the editing site, which sterically excludes the correctly activated isoleucine. The single editing site contains two valyl binding pockets, one specific for each substrate (Val-AMP or Val-tRNA(Ile)).</text>
</comment>
<dbReference type="InterPro" id="IPR013155">
    <property type="entry name" value="M/V/L/I-tRNA-synth_anticd-bd"/>
</dbReference>
<reference evidence="16 17" key="2">
    <citation type="journal article" date="2011" name="J. Bacteriol.">
        <title>Complete genome sequence of strain HTCC2503T of Parvularcula bermudensis, the type species of the order "Parvularculales" in the class Alphaproteobacteria.</title>
        <authorList>
            <person name="Oh H.M."/>
            <person name="Kang I."/>
            <person name="Vergin K.L."/>
            <person name="Kang D."/>
            <person name="Rhee K.H."/>
            <person name="Giovannoni S.J."/>
            <person name="Cho J.C."/>
        </authorList>
    </citation>
    <scope>NUCLEOTIDE SEQUENCE [LARGE SCALE GENOMIC DNA]</scope>
    <source>
        <strain evidence="17">ATCC BAA-594 / HTCC2503 / KCTC 12087</strain>
    </source>
</reference>
<dbReference type="Gene3D" id="1.10.10.830">
    <property type="entry name" value="Ile-tRNA synthetase CP2 domain-like"/>
    <property type="match status" value="1"/>
</dbReference>
<dbReference type="InterPro" id="IPR033708">
    <property type="entry name" value="Anticodon_Ile_BEm"/>
</dbReference>
<keyword evidence="7 12" id="KW-0067">ATP-binding</keyword>
<keyword evidence="8 12" id="KW-0648">Protein biosynthesis</keyword>
<dbReference type="InterPro" id="IPR002301">
    <property type="entry name" value="Ile-tRNA-ligase"/>
</dbReference>
<dbReference type="GO" id="GO:0000049">
    <property type="term" value="F:tRNA binding"/>
    <property type="evidence" value="ECO:0007669"/>
    <property type="project" value="InterPro"/>
</dbReference>
<dbReference type="OrthoDB" id="9810365at2"/>
<dbReference type="InterPro" id="IPR014729">
    <property type="entry name" value="Rossmann-like_a/b/a_fold"/>
</dbReference>
<evidence type="ECO:0000259" key="15">
    <source>
        <dbReference type="Pfam" id="PF08264"/>
    </source>
</evidence>
<evidence type="ECO:0000256" key="1">
    <source>
        <dbReference type="ARBA" id="ARBA00006887"/>
    </source>
</evidence>
<dbReference type="FunFam" id="3.40.50.620:FF:000042">
    <property type="entry name" value="Isoleucine--tRNA ligase"/>
    <property type="match status" value="1"/>
</dbReference>
<comment type="cofactor">
    <cofactor evidence="12">
        <name>Zn(2+)</name>
        <dbReference type="ChEBI" id="CHEBI:29105"/>
    </cofactor>
    <text evidence="12">Binds 1 zinc ion per subunit.</text>
</comment>
<organism evidence="16 17">
    <name type="scientific">Parvularcula bermudensis (strain ATCC BAA-594 / HTCC2503 / KCTC 12087)</name>
    <dbReference type="NCBI Taxonomy" id="314260"/>
    <lineage>
        <taxon>Bacteria</taxon>
        <taxon>Pseudomonadati</taxon>
        <taxon>Pseudomonadota</taxon>
        <taxon>Alphaproteobacteria</taxon>
        <taxon>Parvularculales</taxon>
        <taxon>Parvularculaceae</taxon>
        <taxon>Parvularcula</taxon>
    </lineage>
</organism>
<evidence type="ECO:0000256" key="6">
    <source>
        <dbReference type="ARBA" id="ARBA00022833"/>
    </source>
</evidence>
<dbReference type="Pfam" id="PF00133">
    <property type="entry name" value="tRNA-synt_1"/>
    <property type="match status" value="1"/>
</dbReference>
<feature type="binding site" evidence="12">
    <location>
        <position position="953"/>
    </location>
    <ligand>
        <name>Zn(2+)</name>
        <dbReference type="ChEBI" id="CHEBI:29105"/>
    </ligand>
</feature>
<feature type="domain" description="Aminoacyl-tRNA synthetase class Ia" evidence="13">
    <location>
        <begin position="37"/>
        <end position="680"/>
    </location>
</feature>
<evidence type="ECO:0000256" key="9">
    <source>
        <dbReference type="ARBA" id="ARBA00023146"/>
    </source>
</evidence>
<dbReference type="SUPFAM" id="SSF50677">
    <property type="entry name" value="ValRS/IleRS/LeuRS editing domain"/>
    <property type="match status" value="1"/>
</dbReference>
<dbReference type="InterPro" id="IPR001412">
    <property type="entry name" value="aa-tRNA-synth_I_CS"/>
</dbReference>
<feature type="binding site" evidence="12">
    <location>
        <position position="645"/>
    </location>
    <ligand>
        <name>ATP</name>
        <dbReference type="ChEBI" id="CHEBI:30616"/>
    </ligand>
</feature>
<protein>
    <recommendedName>
        <fullName evidence="12">Isoleucine--tRNA ligase</fullName>
        <ecNumber evidence="12">6.1.1.5</ecNumber>
    </recommendedName>
    <alternativeName>
        <fullName evidence="12">Isoleucyl-tRNA synthetase</fullName>
        <shortName evidence="12">IleRS</shortName>
    </alternativeName>
</protein>
<comment type="subcellular location">
    <subcellularLocation>
        <location evidence="12">Cytoplasm</location>
    </subcellularLocation>
</comment>
<keyword evidence="3 12" id="KW-0436">Ligase</keyword>
<dbReference type="Gene3D" id="1.10.730.20">
    <property type="match status" value="1"/>
</dbReference>
<evidence type="ECO:0000259" key="13">
    <source>
        <dbReference type="Pfam" id="PF00133"/>
    </source>
</evidence>
<keyword evidence="6 12" id="KW-0862">Zinc</keyword>
<dbReference type="PANTHER" id="PTHR42765">
    <property type="entry name" value="SOLEUCYL-TRNA SYNTHETASE"/>
    <property type="match status" value="1"/>
</dbReference>
<evidence type="ECO:0000256" key="5">
    <source>
        <dbReference type="ARBA" id="ARBA00022741"/>
    </source>
</evidence>
<dbReference type="NCBIfam" id="TIGR00392">
    <property type="entry name" value="ileS"/>
    <property type="match status" value="1"/>
</dbReference>
<keyword evidence="4 12" id="KW-0479">Metal-binding</keyword>
<feature type="domain" description="Zinc finger FPG/IleRS-type" evidence="14">
    <location>
        <begin position="933"/>
        <end position="958"/>
    </location>
</feature>
<dbReference type="PROSITE" id="PS00178">
    <property type="entry name" value="AA_TRNA_LIGASE_I"/>
    <property type="match status" value="1"/>
</dbReference>
<dbReference type="InterPro" id="IPR002300">
    <property type="entry name" value="aa-tRNA-synth_Ia"/>
</dbReference>
<evidence type="ECO:0000256" key="7">
    <source>
        <dbReference type="ARBA" id="ARBA00022840"/>
    </source>
</evidence>
<dbReference type="HAMAP" id="MF_02002">
    <property type="entry name" value="Ile_tRNA_synth_type1"/>
    <property type="match status" value="1"/>
</dbReference>
<evidence type="ECO:0000256" key="10">
    <source>
        <dbReference type="ARBA" id="ARBA00025217"/>
    </source>
</evidence>
<dbReference type="eggNOG" id="COG0060">
    <property type="taxonomic scope" value="Bacteria"/>
</dbReference>
<comment type="similarity">
    <text evidence="1 12">Belongs to the class-I aminoacyl-tRNA synthetase family. IleS type 1 subfamily.</text>
</comment>
<dbReference type="GO" id="GO:0004822">
    <property type="term" value="F:isoleucine-tRNA ligase activity"/>
    <property type="evidence" value="ECO:0007669"/>
    <property type="project" value="UniProtKB-UniRule"/>
</dbReference>
<name>E0TCN0_PARBH</name>
<dbReference type="GO" id="GO:0005524">
    <property type="term" value="F:ATP binding"/>
    <property type="evidence" value="ECO:0007669"/>
    <property type="project" value="UniProtKB-UniRule"/>
</dbReference>
<dbReference type="GO" id="GO:0002161">
    <property type="term" value="F:aminoacyl-tRNA deacylase activity"/>
    <property type="evidence" value="ECO:0007669"/>
    <property type="project" value="InterPro"/>
</dbReference>
<evidence type="ECO:0000256" key="4">
    <source>
        <dbReference type="ARBA" id="ARBA00022723"/>
    </source>
</evidence>
<dbReference type="InterPro" id="IPR050081">
    <property type="entry name" value="Ile-tRNA_ligase"/>
</dbReference>
<dbReference type="SUPFAM" id="SSF52374">
    <property type="entry name" value="Nucleotidylyl transferase"/>
    <property type="match status" value="1"/>
</dbReference>
<dbReference type="AlphaFoldDB" id="E0TCN0"/>
<keyword evidence="17" id="KW-1185">Reference proteome</keyword>
<feature type="domain" description="Methionyl/Valyl/Leucyl/Isoleucyl-tRNA synthetase anticodon-binding" evidence="15">
    <location>
        <begin position="724"/>
        <end position="876"/>
    </location>
</feature>
<feature type="short sequence motif" description="'KMSKS' region" evidence="12">
    <location>
        <begin position="642"/>
        <end position="646"/>
    </location>
</feature>
<feature type="binding site" evidence="12">
    <location>
        <position position="939"/>
    </location>
    <ligand>
        <name>Zn(2+)</name>
        <dbReference type="ChEBI" id="CHEBI:29105"/>
    </ligand>
</feature>
<dbReference type="Gene3D" id="3.40.50.620">
    <property type="entry name" value="HUPs"/>
    <property type="match status" value="2"/>
</dbReference>
<dbReference type="InterPro" id="IPR009008">
    <property type="entry name" value="Val/Leu/Ile-tRNA-synth_edit"/>
</dbReference>
<comment type="function">
    <text evidence="10 12">Catalyzes the attachment of isoleucine to tRNA(Ile). As IleRS can inadvertently accommodate and process structurally similar amino acids such as valine, to avoid such errors it has two additional distinct tRNA(Ile)-dependent editing activities. One activity is designated as 'pretransfer' editing and involves the hydrolysis of activated Val-AMP. The other activity is designated 'posttransfer' editing and involves deacylation of mischarged Val-tRNA(Ile).</text>
</comment>
<feature type="binding site" evidence="12">
    <location>
        <position position="956"/>
    </location>
    <ligand>
        <name>Zn(2+)</name>
        <dbReference type="ChEBI" id="CHEBI:29105"/>
    </ligand>
</feature>
<evidence type="ECO:0000313" key="16">
    <source>
        <dbReference type="EMBL" id="ADM08619.1"/>
    </source>
</evidence>
<evidence type="ECO:0000313" key="17">
    <source>
        <dbReference type="Proteomes" id="UP000001302"/>
    </source>
</evidence>
<dbReference type="HOGENOM" id="CLU_001493_7_1_5"/>
<evidence type="ECO:0000256" key="11">
    <source>
        <dbReference type="ARBA" id="ARBA00048359"/>
    </source>
</evidence>
<dbReference type="InterPro" id="IPR009080">
    <property type="entry name" value="tRNAsynth_Ia_anticodon-bd"/>
</dbReference>
<evidence type="ECO:0000256" key="12">
    <source>
        <dbReference type="HAMAP-Rule" id="MF_02002"/>
    </source>
</evidence>
<dbReference type="PANTHER" id="PTHR42765:SF1">
    <property type="entry name" value="ISOLEUCINE--TRNA LIGASE, MITOCHONDRIAL"/>
    <property type="match status" value="1"/>
</dbReference>
<feature type="short sequence motif" description="'HIGH' region" evidence="12">
    <location>
        <begin position="66"/>
        <end position="76"/>
    </location>
</feature>
<feature type="binding site" evidence="12">
    <location>
        <position position="601"/>
    </location>
    <ligand>
        <name>L-isoleucyl-5'-AMP</name>
        <dbReference type="ChEBI" id="CHEBI:178002"/>
    </ligand>
</feature>
<gene>
    <name evidence="12" type="primary">ileS</name>
    <name evidence="16" type="ordered locus">PB2503_02712</name>
</gene>
<keyword evidence="5 12" id="KW-0547">Nucleotide-binding</keyword>
<dbReference type="GO" id="GO:0006428">
    <property type="term" value="P:isoleucyl-tRNA aminoacylation"/>
    <property type="evidence" value="ECO:0007669"/>
    <property type="project" value="UniProtKB-UniRule"/>
</dbReference>
<reference evidence="17" key="1">
    <citation type="submission" date="2010-08" db="EMBL/GenBank/DDBJ databases">
        <title>Genome sequence of Parvularcula bermudensis HTCC2503.</title>
        <authorList>
            <person name="Kang D.-M."/>
            <person name="Oh H.-M."/>
            <person name="Cho J.-C."/>
        </authorList>
    </citation>
    <scope>NUCLEOTIDE SEQUENCE [LARGE SCALE GENOMIC DNA]</scope>
    <source>
        <strain evidence="17">ATCC BAA-594 / HTCC2503 / KCTC 12087</strain>
    </source>
</reference>
<keyword evidence="9 12" id="KW-0030">Aminoacyl-tRNA synthetase</keyword>
<keyword evidence="2 12" id="KW-0963">Cytoplasm</keyword>
<evidence type="ECO:0000256" key="2">
    <source>
        <dbReference type="ARBA" id="ARBA00022490"/>
    </source>
</evidence>
<dbReference type="Pfam" id="PF06827">
    <property type="entry name" value="zf-FPG_IleRS"/>
    <property type="match status" value="1"/>
</dbReference>
<feature type="binding site" evidence="12">
    <location>
        <position position="936"/>
    </location>
    <ligand>
        <name>Zn(2+)</name>
        <dbReference type="ChEBI" id="CHEBI:29105"/>
    </ligand>
</feature>
<dbReference type="CDD" id="cd07960">
    <property type="entry name" value="Anticodon_Ia_Ile_BEm"/>
    <property type="match status" value="1"/>
</dbReference>
<dbReference type="RefSeq" id="WP_013299593.1">
    <property type="nucleotide sequence ID" value="NC_014414.1"/>
</dbReference>
<dbReference type="InterPro" id="IPR023585">
    <property type="entry name" value="Ile-tRNA-ligase_type1"/>
</dbReference>
<comment type="catalytic activity">
    <reaction evidence="11 12">
        <text>tRNA(Ile) + L-isoleucine + ATP = L-isoleucyl-tRNA(Ile) + AMP + diphosphate</text>
        <dbReference type="Rhea" id="RHEA:11060"/>
        <dbReference type="Rhea" id="RHEA-COMP:9666"/>
        <dbReference type="Rhea" id="RHEA-COMP:9695"/>
        <dbReference type="ChEBI" id="CHEBI:30616"/>
        <dbReference type="ChEBI" id="CHEBI:33019"/>
        <dbReference type="ChEBI" id="CHEBI:58045"/>
        <dbReference type="ChEBI" id="CHEBI:78442"/>
        <dbReference type="ChEBI" id="CHEBI:78528"/>
        <dbReference type="ChEBI" id="CHEBI:456215"/>
        <dbReference type="EC" id="6.1.1.5"/>
    </reaction>
</comment>
<dbReference type="Gene3D" id="3.90.740.10">
    <property type="entry name" value="Valyl/Leucyl/Isoleucyl-tRNA synthetase, editing domain"/>
    <property type="match status" value="1"/>
</dbReference>
<dbReference type="STRING" id="314260.PB2503_02712"/>
<accession>E0TCN0</accession>
<evidence type="ECO:0000256" key="8">
    <source>
        <dbReference type="ARBA" id="ARBA00022917"/>
    </source>
</evidence>